<name>A0A852REP7_9ACTN</name>
<keyword evidence="3" id="KW-0804">Transcription</keyword>
<dbReference type="InterPro" id="IPR003012">
    <property type="entry name" value="Tet_transcr_reg_TetR"/>
</dbReference>
<dbReference type="InterPro" id="IPR050109">
    <property type="entry name" value="HTH-type_TetR-like_transc_reg"/>
</dbReference>
<keyword evidence="7" id="KW-1185">Reference proteome</keyword>
<gene>
    <name evidence="6" type="ORF">BJ958_000445</name>
</gene>
<dbReference type="PANTHER" id="PTHR30055">
    <property type="entry name" value="HTH-TYPE TRANSCRIPTIONAL REGULATOR RUTR"/>
    <property type="match status" value="1"/>
</dbReference>
<evidence type="ECO:0000256" key="3">
    <source>
        <dbReference type="ARBA" id="ARBA00023163"/>
    </source>
</evidence>
<evidence type="ECO:0000313" key="7">
    <source>
        <dbReference type="Proteomes" id="UP000582231"/>
    </source>
</evidence>
<dbReference type="Gene3D" id="1.10.357.10">
    <property type="entry name" value="Tetracycline Repressor, domain 2"/>
    <property type="match status" value="1"/>
</dbReference>
<protein>
    <submittedName>
        <fullName evidence="6">AcrR family transcriptional regulator</fullName>
    </submittedName>
</protein>
<sequence>MTARQEVDREKSEGRQYVSRDDVVEAAFALAESEGLDALTMRRLAARLGRAPMSLYTHVKNREDLVDAMVERLIARLDLGERPGETWQEALRTALAGYRDLAVRSPRVFELLALAPYDSSPVSPHLARMIARLERGGLDPDQARQVLGIVDAYASGFLVVWARTRFEGTTAAADVPSSVAGLRDLATFEPGLEALIAGLDATLVRVP</sequence>
<keyword evidence="1" id="KW-0805">Transcription regulation</keyword>
<dbReference type="GO" id="GO:0045892">
    <property type="term" value="P:negative regulation of DNA-templated transcription"/>
    <property type="evidence" value="ECO:0007669"/>
    <property type="project" value="InterPro"/>
</dbReference>
<evidence type="ECO:0000259" key="5">
    <source>
        <dbReference type="PROSITE" id="PS50977"/>
    </source>
</evidence>
<organism evidence="6 7">
    <name type="scientific">Nocardioides kongjuensis</name>
    <dbReference type="NCBI Taxonomy" id="349522"/>
    <lineage>
        <taxon>Bacteria</taxon>
        <taxon>Bacillati</taxon>
        <taxon>Actinomycetota</taxon>
        <taxon>Actinomycetes</taxon>
        <taxon>Propionibacteriales</taxon>
        <taxon>Nocardioidaceae</taxon>
        <taxon>Nocardioides</taxon>
    </lineage>
</organism>
<accession>A0A852REP7</accession>
<dbReference type="RefSeq" id="WP_246318995.1">
    <property type="nucleotide sequence ID" value="NZ_BAABEF010000001.1"/>
</dbReference>
<dbReference type="EMBL" id="JACCBF010000001">
    <property type="protein sequence ID" value="NYD28899.1"/>
    <property type="molecule type" value="Genomic_DNA"/>
</dbReference>
<feature type="domain" description="HTH tetR-type" evidence="5">
    <location>
        <begin position="17"/>
        <end position="77"/>
    </location>
</feature>
<comment type="caution">
    <text evidence="6">The sequence shown here is derived from an EMBL/GenBank/DDBJ whole genome shotgun (WGS) entry which is preliminary data.</text>
</comment>
<dbReference type="InterPro" id="IPR001647">
    <property type="entry name" value="HTH_TetR"/>
</dbReference>
<dbReference type="InterPro" id="IPR009057">
    <property type="entry name" value="Homeodomain-like_sf"/>
</dbReference>
<evidence type="ECO:0000256" key="2">
    <source>
        <dbReference type="ARBA" id="ARBA00023125"/>
    </source>
</evidence>
<proteinExistence type="predicted"/>
<dbReference type="SUPFAM" id="SSF46689">
    <property type="entry name" value="Homeodomain-like"/>
    <property type="match status" value="1"/>
</dbReference>
<evidence type="ECO:0000256" key="1">
    <source>
        <dbReference type="ARBA" id="ARBA00023015"/>
    </source>
</evidence>
<keyword evidence="2 4" id="KW-0238">DNA-binding</keyword>
<dbReference type="GO" id="GO:0046677">
    <property type="term" value="P:response to antibiotic"/>
    <property type="evidence" value="ECO:0007669"/>
    <property type="project" value="InterPro"/>
</dbReference>
<dbReference type="InterPro" id="IPR036271">
    <property type="entry name" value="Tet_transcr_reg_TetR-rel_C_sf"/>
</dbReference>
<dbReference type="GO" id="GO:0003700">
    <property type="term" value="F:DNA-binding transcription factor activity"/>
    <property type="evidence" value="ECO:0007669"/>
    <property type="project" value="TreeGrafter"/>
</dbReference>
<feature type="DNA-binding region" description="H-T-H motif" evidence="4">
    <location>
        <begin position="40"/>
        <end position="59"/>
    </location>
</feature>
<dbReference type="PANTHER" id="PTHR30055:SF151">
    <property type="entry name" value="TRANSCRIPTIONAL REGULATORY PROTEIN"/>
    <property type="match status" value="1"/>
</dbReference>
<dbReference type="AlphaFoldDB" id="A0A852REP7"/>
<evidence type="ECO:0000256" key="4">
    <source>
        <dbReference type="PROSITE-ProRule" id="PRU00335"/>
    </source>
</evidence>
<evidence type="ECO:0000313" key="6">
    <source>
        <dbReference type="EMBL" id="NYD28899.1"/>
    </source>
</evidence>
<dbReference type="GO" id="GO:0000976">
    <property type="term" value="F:transcription cis-regulatory region binding"/>
    <property type="evidence" value="ECO:0007669"/>
    <property type="project" value="TreeGrafter"/>
</dbReference>
<dbReference type="Pfam" id="PF00440">
    <property type="entry name" value="TetR_N"/>
    <property type="match status" value="1"/>
</dbReference>
<dbReference type="PRINTS" id="PR00400">
    <property type="entry name" value="TETREPRESSOR"/>
</dbReference>
<reference evidence="6 7" key="1">
    <citation type="submission" date="2020-07" db="EMBL/GenBank/DDBJ databases">
        <title>Sequencing the genomes of 1000 actinobacteria strains.</title>
        <authorList>
            <person name="Klenk H.-P."/>
        </authorList>
    </citation>
    <scope>NUCLEOTIDE SEQUENCE [LARGE SCALE GENOMIC DNA]</scope>
    <source>
        <strain evidence="6 7">DSM 19082</strain>
    </source>
</reference>
<dbReference type="Proteomes" id="UP000582231">
    <property type="component" value="Unassembled WGS sequence"/>
</dbReference>
<dbReference type="PROSITE" id="PS50977">
    <property type="entry name" value="HTH_TETR_2"/>
    <property type="match status" value="1"/>
</dbReference>
<dbReference type="SUPFAM" id="SSF48498">
    <property type="entry name" value="Tetracyclin repressor-like, C-terminal domain"/>
    <property type="match status" value="1"/>
</dbReference>